<dbReference type="CDD" id="cd00838">
    <property type="entry name" value="MPP_superfamily"/>
    <property type="match status" value="1"/>
</dbReference>
<feature type="domain" description="Calcineurin-like phosphoesterase" evidence="2">
    <location>
        <begin position="1"/>
        <end position="203"/>
    </location>
</feature>
<comment type="caution">
    <text evidence="3">The sequence shown here is derived from an EMBL/GenBank/DDBJ whole genome shotgun (WGS) entry which is preliminary data.</text>
</comment>
<reference evidence="3 4" key="1">
    <citation type="journal article" date="2005" name="Int. J. Syst. Evol. Microbiol.">
        <title>Halobacillus yeomjeoni sp. nov., isolated from a marine solar saltern in Korea.</title>
        <authorList>
            <person name="Yoon J.H."/>
            <person name="Kang S.J."/>
            <person name="Lee C.H."/>
            <person name="Oh H.W."/>
            <person name="Oh T.K."/>
        </authorList>
    </citation>
    <scope>NUCLEOTIDE SEQUENCE [LARGE SCALE GENOMIC DNA]</scope>
    <source>
        <strain evidence="3 4">KCTC 3957</strain>
    </source>
</reference>
<dbReference type="Proteomes" id="UP000614490">
    <property type="component" value="Unassembled WGS sequence"/>
</dbReference>
<dbReference type="PANTHER" id="PTHR42850">
    <property type="entry name" value="METALLOPHOSPHOESTERASE"/>
    <property type="match status" value="1"/>
</dbReference>
<dbReference type="Gene3D" id="3.60.21.10">
    <property type="match status" value="1"/>
</dbReference>
<dbReference type="GO" id="GO:0005737">
    <property type="term" value="C:cytoplasm"/>
    <property type="evidence" value="ECO:0007669"/>
    <property type="project" value="TreeGrafter"/>
</dbReference>
<dbReference type="SUPFAM" id="SSF56300">
    <property type="entry name" value="Metallo-dependent phosphatases"/>
    <property type="match status" value="1"/>
</dbReference>
<evidence type="ECO:0000256" key="1">
    <source>
        <dbReference type="ARBA" id="ARBA00008950"/>
    </source>
</evidence>
<name>A0A931HU04_9BACI</name>
<dbReference type="InterPro" id="IPR050126">
    <property type="entry name" value="Ap4A_hydrolase"/>
</dbReference>
<comment type="similarity">
    <text evidence="1">Belongs to the metallophosphoesterase superfamily. YfcE family.</text>
</comment>
<dbReference type="AlphaFoldDB" id="A0A931HU04"/>
<evidence type="ECO:0000259" key="2">
    <source>
        <dbReference type="Pfam" id="PF12850"/>
    </source>
</evidence>
<dbReference type="EMBL" id="JADZSC010000001">
    <property type="protein sequence ID" value="MBH0229772.1"/>
    <property type="molecule type" value="Genomic_DNA"/>
</dbReference>
<dbReference type="RefSeq" id="WP_197316364.1">
    <property type="nucleotide sequence ID" value="NZ_JADZSC010000001.1"/>
</dbReference>
<evidence type="ECO:0000313" key="3">
    <source>
        <dbReference type="EMBL" id="MBH0229772.1"/>
    </source>
</evidence>
<proteinExistence type="inferred from homology"/>
<accession>A0A931HU04</accession>
<dbReference type="Pfam" id="PF12850">
    <property type="entry name" value="Metallophos_2"/>
    <property type="match status" value="1"/>
</dbReference>
<gene>
    <name evidence="3" type="ORF">H0267_06030</name>
</gene>
<evidence type="ECO:0000313" key="4">
    <source>
        <dbReference type="Proteomes" id="UP000614490"/>
    </source>
</evidence>
<dbReference type="PIRSF" id="PIRSF000883">
    <property type="entry name" value="Pesterase_MJ0912"/>
    <property type="match status" value="1"/>
</dbReference>
<dbReference type="PANTHER" id="PTHR42850:SF2">
    <property type="entry name" value="BLL5683 PROTEIN"/>
    <property type="match status" value="1"/>
</dbReference>
<dbReference type="InterPro" id="IPR029052">
    <property type="entry name" value="Metallo-depent_PP-like"/>
</dbReference>
<organism evidence="3 4">
    <name type="scientific">Halobacillus yeomjeoni</name>
    <dbReference type="NCBI Taxonomy" id="311194"/>
    <lineage>
        <taxon>Bacteria</taxon>
        <taxon>Bacillati</taxon>
        <taxon>Bacillota</taxon>
        <taxon>Bacilli</taxon>
        <taxon>Bacillales</taxon>
        <taxon>Bacillaceae</taxon>
        <taxon>Halobacillus</taxon>
    </lineage>
</organism>
<keyword evidence="4" id="KW-1185">Reference proteome</keyword>
<dbReference type="GO" id="GO:0016791">
    <property type="term" value="F:phosphatase activity"/>
    <property type="evidence" value="ECO:0007669"/>
    <property type="project" value="TreeGrafter"/>
</dbReference>
<dbReference type="InterPro" id="IPR024654">
    <property type="entry name" value="Calcineurin-like_PHP_lpxH"/>
</dbReference>
<protein>
    <submittedName>
        <fullName evidence="3">Metallophosphoesterase family protein</fullName>
    </submittedName>
</protein>
<sequence length="243" mass="27405">MKFAVISDIHGNAPALHAVLEEIHQIGGIGHIYCLGDMIGIGPHTNEVMDILCNRADVSMITGNHDEAVLALLNDEDYPGSHSHIRKHHEWVAEELENSYMTELNKLSRTIEEQIEGHSLFFTHYQYHDQDAPIHKDPLSSIVKPSLKNMKKLFRNCQHTFIGFGHHHPVHYYQSSTTTFLNAGSLGCQKGGVAPYAIIDVKQGDIKVALKRASYDKTDFLESYEKLNVPDRWNLLKIFHGVG</sequence>
<dbReference type="InterPro" id="IPR011152">
    <property type="entry name" value="Pesterase_MJ0912"/>
</dbReference>